<dbReference type="Proteomes" id="UP000321491">
    <property type="component" value="Unassembled WGS sequence"/>
</dbReference>
<evidence type="ECO:0000256" key="1">
    <source>
        <dbReference type="SAM" id="Phobius"/>
    </source>
</evidence>
<dbReference type="AlphaFoldDB" id="A0A511UXC6"/>
<comment type="caution">
    <text evidence="2">The sequence shown here is derived from an EMBL/GenBank/DDBJ whole genome shotgun (WGS) entry which is preliminary data.</text>
</comment>
<keyword evidence="1" id="KW-1133">Transmembrane helix</keyword>
<proteinExistence type="predicted"/>
<protein>
    <submittedName>
        <fullName evidence="2">Uncharacterized protein</fullName>
    </submittedName>
</protein>
<organism evidence="2 3">
    <name type="scientific">Cerasibacillus quisquiliarum</name>
    <dbReference type="NCBI Taxonomy" id="227865"/>
    <lineage>
        <taxon>Bacteria</taxon>
        <taxon>Bacillati</taxon>
        <taxon>Bacillota</taxon>
        <taxon>Bacilli</taxon>
        <taxon>Bacillales</taxon>
        <taxon>Bacillaceae</taxon>
        <taxon>Cerasibacillus</taxon>
    </lineage>
</organism>
<feature type="transmembrane region" description="Helical" evidence="1">
    <location>
        <begin position="80"/>
        <end position="97"/>
    </location>
</feature>
<dbReference type="EMBL" id="BJXW01000005">
    <property type="protein sequence ID" value="GEN30123.1"/>
    <property type="molecule type" value="Genomic_DNA"/>
</dbReference>
<gene>
    <name evidence="2" type="ORF">CQU01_03610</name>
</gene>
<keyword evidence="3" id="KW-1185">Reference proteome</keyword>
<sequence>MNNYSRDDSYFNKKSLESFLYFVAYSIIIIFPTMIELSFNFVTTCILVLSFIYLLHLILKPSIAFVIRKVMPRWLRIKKRPVYMGYIILYLAVRMTWDI</sequence>
<keyword evidence="1" id="KW-0812">Transmembrane</keyword>
<reference evidence="2 3" key="1">
    <citation type="submission" date="2019-07" db="EMBL/GenBank/DDBJ databases">
        <title>Whole genome shotgun sequence of Cerasibacillus quisquiliarum NBRC 102429.</title>
        <authorList>
            <person name="Hosoyama A."/>
            <person name="Uohara A."/>
            <person name="Ohji S."/>
            <person name="Ichikawa N."/>
        </authorList>
    </citation>
    <scope>NUCLEOTIDE SEQUENCE [LARGE SCALE GENOMIC DNA]</scope>
    <source>
        <strain evidence="2 3">NBRC 102429</strain>
    </source>
</reference>
<feature type="transmembrane region" description="Helical" evidence="1">
    <location>
        <begin position="18"/>
        <end position="35"/>
    </location>
</feature>
<keyword evidence="1" id="KW-0472">Membrane</keyword>
<accession>A0A511UXC6</accession>
<evidence type="ECO:0000313" key="2">
    <source>
        <dbReference type="EMBL" id="GEN30123.1"/>
    </source>
</evidence>
<feature type="transmembrane region" description="Helical" evidence="1">
    <location>
        <begin position="41"/>
        <end position="59"/>
    </location>
</feature>
<evidence type="ECO:0000313" key="3">
    <source>
        <dbReference type="Proteomes" id="UP000321491"/>
    </source>
</evidence>
<name>A0A511UXC6_9BACI</name>